<dbReference type="Gene3D" id="3.40.50.300">
    <property type="entry name" value="P-loop containing nucleotide triphosphate hydrolases"/>
    <property type="match status" value="1"/>
</dbReference>
<feature type="non-terminal residue" evidence="4">
    <location>
        <position position="1"/>
    </location>
</feature>
<keyword evidence="2" id="KW-0677">Repeat</keyword>
<keyword evidence="1" id="KW-0433">Leucine-rich repeat</keyword>
<organism evidence="4 5">
    <name type="scientific">Ilyodon furcidens</name>
    <name type="common">goldbreast splitfin</name>
    <dbReference type="NCBI Taxonomy" id="33524"/>
    <lineage>
        <taxon>Eukaryota</taxon>
        <taxon>Metazoa</taxon>
        <taxon>Chordata</taxon>
        <taxon>Craniata</taxon>
        <taxon>Vertebrata</taxon>
        <taxon>Euteleostomi</taxon>
        <taxon>Actinopterygii</taxon>
        <taxon>Neopterygii</taxon>
        <taxon>Teleostei</taxon>
        <taxon>Neoteleostei</taxon>
        <taxon>Acanthomorphata</taxon>
        <taxon>Ovalentaria</taxon>
        <taxon>Atherinomorphae</taxon>
        <taxon>Cyprinodontiformes</taxon>
        <taxon>Goodeidae</taxon>
        <taxon>Ilyodon</taxon>
    </lineage>
</organism>
<evidence type="ECO:0000313" key="5">
    <source>
        <dbReference type="Proteomes" id="UP001482620"/>
    </source>
</evidence>
<keyword evidence="5" id="KW-1185">Reference proteome</keyword>
<sequence>LTGGDAKGKNDLKKVILEKLGRHEKDTKLCEIVKFDESGKKDPVMYNDLFSVKRTLVLSKKVRTVLMVGVPDIGKTFQTRMFMIDWAKGRSNTEIKALVSLDFTELNTMKDEAKSMESLLKDFFSKKKVVLSIDDKDKICFILDGLEKCKLPLDFANNKELKDLKEPASMDVLLTNLIKGNLLPKAHVWIVSQPEGVHKIPSEYIKKTVHCEETFQQQKDLETSLKKRFLKEITEDKNESSHPNRKTTEHIIRRENGSAEEECKPKQFRKVQTLSDIFKDGEGKKTRTVLTIGEADIGKSFHMQKFIKEWAENKNEAWSLLSWIKNTFSGPAKDVELLFPLDFLKLNLVKEKNISLFGLLNHYFKETKDFVISDYSRLNILFLLDGLDAYQHCLDFGNNEITDVRKQASVDVLLINLIKGTLLPNARVWITSQPPAAKKLPDNFVDRITEIRGKSCRCTDLQLD</sequence>
<dbReference type="PANTHER" id="PTHR24106">
    <property type="entry name" value="NACHT, LRR AND CARD DOMAINS-CONTAINING"/>
    <property type="match status" value="1"/>
</dbReference>
<evidence type="ECO:0000259" key="3">
    <source>
        <dbReference type="Pfam" id="PF05729"/>
    </source>
</evidence>
<accession>A0ABV0TL72</accession>
<dbReference type="EMBL" id="JAHRIQ010037563">
    <property type="protein sequence ID" value="MEQ2233657.1"/>
    <property type="molecule type" value="Genomic_DNA"/>
</dbReference>
<dbReference type="InterPro" id="IPR007111">
    <property type="entry name" value="NACHT_NTPase"/>
</dbReference>
<feature type="domain" description="NACHT" evidence="3">
    <location>
        <begin position="63"/>
        <end position="207"/>
    </location>
</feature>
<dbReference type="Pfam" id="PF05729">
    <property type="entry name" value="NACHT"/>
    <property type="match status" value="2"/>
</dbReference>
<dbReference type="InterPro" id="IPR027417">
    <property type="entry name" value="P-loop_NTPase"/>
</dbReference>
<dbReference type="InterPro" id="IPR051261">
    <property type="entry name" value="NLR"/>
</dbReference>
<protein>
    <recommendedName>
        <fullName evidence="3">NACHT domain-containing protein</fullName>
    </recommendedName>
</protein>
<dbReference type="Proteomes" id="UP001482620">
    <property type="component" value="Unassembled WGS sequence"/>
</dbReference>
<evidence type="ECO:0000313" key="4">
    <source>
        <dbReference type="EMBL" id="MEQ2233657.1"/>
    </source>
</evidence>
<name>A0ABV0TL72_9TELE</name>
<evidence type="ECO:0000256" key="1">
    <source>
        <dbReference type="ARBA" id="ARBA00022614"/>
    </source>
</evidence>
<evidence type="ECO:0000256" key="2">
    <source>
        <dbReference type="ARBA" id="ARBA00022737"/>
    </source>
</evidence>
<proteinExistence type="predicted"/>
<comment type="caution">
    <text evidence="4">The sequence shown here is derived from an EMBL/GenBank/DDBJ whole genome shotgun (WGS) entry which is preliminary data.</text>
</comment>
<reference evidence="4 5" key="1">
    <citation type="submission" date="2021-06" db="EMBL/GenBank/DDBJ databases">
        <authorList>
            <person name="Palmer J.M."/>
        </authorList>
    </citation>
    <scope>NUCLEOTIDE SEQUENCE [LARGE SCALE GENOMIC DNA]</scope>
    <source>
        <strain evidence="5">if_2019</strain>
        <tissue evidence="4">Muscle</tissue>
    </source>
</reference>
<gene>
    <name evidence="4" type="ORF">ILYODFUR_024023</name>
</gene>
<feature type="domain" description="NACHT" evidence="3">
    <location>
        <begin position="287"/>
        <end position="453"/>
    </location>
</feature>